<gene>
    <name evidence="6" type="ORF">PC110_g5057</name>
    <name evidence="1" type="ORF">PC113_g2669</name>
    <name evidence="2" type="ORF">PC115_g2345</name>
    <name evidence="3" type="ORF">PC117_g2800</name>
    <name evidence="4" type="ORF">PC118_g2941</name>
    <name evidence="5" type="ORF">PC129_g2001</name>
</gene>
<reference evidence="1" key="2">
    <citation type="submission" date="2018-10" db="EMBL/GenBank/DDBJ databases">
        <title>Effector identification in a new, highly contiguous assembly of the strawberry crown rot pathogen Phytophthora cactorum.</title>
        <authorList>
            <person name="Armitage A.D."/>
            <person name="Nellist C.F."/>
            <person name="Bates H."/>
            <person name="Vickerstaff R.J."/>
            <person name="Harrison R.J."/>
        </authorList>
    </citation>
    <scope>NUCLEOTIDE SEQUENCE</scope>
    <source>
        <strain evidence="1">15-7</strain>
        <strain evidence="2">4032</strain>
        <strain evidence="3">4040</strain>
        <strain evidence="4">P415</strain>
        <strain evidence="5">P421</strain>
    </source>
</reference>
<dbReference type="Proteomes" id="UP000760860">
    <property type="component" value="Unassembled WGS sequence"/>
</dbReference>
<dbReference type="EMBL" id="RCML01000047">
    <property type="protein sequence ID" value="KAG2995570.1"/>
    <property type="molecule type" value="Genomic_DNA"/>
</dbReference>
<name>A0A329SQB3_9STRA</name>
<dbReference type="EMBL" id="MJFZ01000082">
    <property type="protein sequence ID" value="RAW38721.1"/>
    <property type="molecule type" value="Genomic_DNA"/>
</dbReference>
<evidence type="ECO:0000313" key="4">
    <source>
        <dbReference type="EMBL" id="KAG2995570.1"/>
    </source>
</evidence>
<reference evidence="6 7" key="1">
    <citation type="submission" date="2018-01" db="EMBL/GenBank/DDBJ databases">
        <title>Draft genome of the strawberry crown rot pathogen Phytophthora cactorum.</title>
        <authorList>
            <person name="Armitage A.D."/>
            <person name="Lysoe E."/>
            <person name="Nellist C.F."/>
            <person name="Harrison R.J."/>
            <person name="Brurberg M.B."/>
        </authorList>
    </citation>
    <scope>NUCLEOTIDE SEQUENCE [LARGE SCALE GENOMIC DNA]</scope>
    <source>
        <strain evidence="6 7">10300</strain>
    </source>
</reference>
<dbReference type="Proteomes" id="UP000735874">
    <property type="component" value="Unassembled WGS sequence"/>
</dbReference>
<proteinExistence type="predicted"/>
<dbReference type="Proteomes" id="UP000774804">
    <property type="component" value="Unassembled WGS sequence"/>
</dbReference>
<keyword evidence="7" id="KW-1185">Reference proteome</keyword>
<evidence type="ECO:0000313" key="1">
    <source>
        <dbReference type="EMBL" id="KAG2866619.1"/>
    </source>
</evidence>
<evidence type="ECO:0000313" key="6">
    <source>
        <dbReference type="EMBL" id="RAW38721.1"/>
    </source>
</evidence>
<protein>
    <submittedName>
        <fullName evidence="6">Uncharacterized protein</fullName>
    </submittedName>
</protein>
<dbReference type="EMBL" id="RCMV01000035">
    <property type="protein sequence ID" value="KAG3227427.1"/>
    <property type="molecule type" value="Genomic_DNA"/>
</dbReference>
<dbReference type="VEuPathDB" id="FungiDB:PC110_g5057"/>
<evidence type="ECO:0000313" key="2">
    <source>
        <dbReference type="EMBL" id="KAG2940784.1"/>
    </source>
</evidence>
<accession>A0A329SQB3</accession>
<dbReference type="EMBL" id="RCMK01000037">
    <property type="protein sequence ID" value="KAG2952438.1"/>
    <property type="molecule type" value="Genomic_DNA"/>
</dbReference>
<dbReference type="Proteomes" id="UP000736787">
    <property type="component" value="Unassembled WGS sequence"/>
</dbReference>
<evidence type="ECO:0000313" key="3">
    <source>
        <dbReference type="EMBL" id="KAG2952438.1"/>
    </source>
</evidence>
<evidence type="ECO:0000313" key="7">
    <source>
        <dbReference type="Proteomes" id="UP000251314"/>
    </source>
</evidence>
<dbReference type="OrthoDB" id="113044at2759"/>
<comment type="caution">
    <text evidence="6">The sequence shown here is derived from an EMBL/GenBank/DDBJ whole genome shotgun (WGS) entry which is preliminary data.</text>
</comment>
<dbReference type="Proteomes" id="UP000251314">
    <property type="component" value="Unassembled WGS sequence"/>
</dbReference>
<dbReference type="EMBL" id="RCMI01000033">
    <property type="protein sequence ID" value="KAG2940784.1"/>
    <property type="molecule type" value="Genomic_DNA"/>
</dbReference>
<evidence type="ECO:0000313" key="5">
    <source>
        <dbReference type="EMBL" id="KAG3227427.1"/>
    </source>
</evidence>
<dbReference type="Proteomes" id="UP000697107">
    <property type="component" value="Unassembled WGS sequence"/>
</dbReference>
<organism evidence="6 7">
    <name type="scientific">Phytophthora cactorum</name>
    <dbReference type="NCBI Taxonomy" id="29920"/>
    <lineage>
        <taxon>Eukaryota</taxon>
        <taxon>Sar</taxon>
        <taxon>Stramenopiles</taxon>
        <taxon>Oomycota</taxon>
        <taxon>Peronosporomycetes</taxon>
        <taxon>Peronosporales</taxon>
        <taxon>Peronosporaceae</taxon>
        <taxon>Phytophthora</taxon>
    </lineage>
</organism>
<dbReference type="AlphaFoldDB" id="A0A329SQB3"/>
<dbReference type="EMBL" id="RCMG01000037">
    <property type="protein sequence ID" value="KAG2866619.1"/>
    <property type="molecule type" value="Genomic_DNA"/>
</dbReference>
<sequence>MEHPVFANLPSAQQDALDKLMFLLGPEGVSHLASQGPETINDRLESFSRYANALLKHFQETMSAATAAAAKKA</sequence>